<sequence length="394" mass="43773">MERDEESLKDGQYHLIEDGPYSSVSRIWTTLEGQRDTPQWIVAKSATNRKSLAKEPHDIVKELRVLSSLNHENIVPVLSSFSDATARILTIYLPYIPHSLEKLLSSPSFSPYSLPRAGLPAVLNPAQESEMLVLAKSVAAQTLQALKYLHALGISHRDLKPANILLTHEAHVVLIDFGVARDAVGDCSDDMWPEAPDGLYFEVCTGPYRAPELLFGVRSYEPACVDLWSFGTILAEMFTTLRLDSESYSYDNGEAVPSAQPDDQPFVVPGSVRVGQPETAWARDPLFNGYRGELALIWSIFKMRGTPTDETWPGFTQLLGSSSVDFKVVPAVDLKTMLSNRPANADQLLHLLDMFLVYSPAQRMSAAEALQHRWFSEQPCANNDLGDVLTRLLV</sequence>
<dbReference type="GO" id="GO:0005524">
    <property type="term" value="F:ATP binding"/>
    <property type="evidence" value="ECO:0007669"/>
    <property type="project" value="UniProtKB-KW"/>
</dbReference>
<comment type="similarity">
    <text evidence="1">Belongs to the protein kinase superfamily. CMGC Ser/Thr protein kinase family. CDC2/CDKX subfamily.</text>
</comment>
<dbReference type="EMBL" id="CAVNYO010000405">
    <property type="protein sequence ID" value="CAK5275659.1"/>
    <property type="molecule type" value="Genomic_DNA"/>
</dbReference>
<dbReference type="PROSITE" id="PS00108">
    <property type="entry name" value="PROTEIN_KINASE_ST"/>
    <property type="match status" value="1"/>
</dbReference>
<accession>A0AAD2HIS8</accession>
<dbReference type="Gene3D" id="3.30.200.20">
    <property type="entry name" value="Phosphorylase Kinase, domain 1"/>
    <property type="match status" value="1"/>
</dbReference>
<evidence type="ECO:0000256" key="7">
    <source>
        <dbReference type="ARBA" id="ARBA00022840"/>
    </source>
</evidence>
<evidence type="ECO:0000256" key="6">
    <source>
        <dbReference type="ARBA" id="ARBA00022777"/>
    </source>
</evidence>
<evidence type="ECO:0000256" key="4">
    <source>
        <dbReference type="ARBA" id="ARBA00022679"/>
    </source>
</evidence>
<comment type="catalytic activity">
    <reaction evidence="9">
        <text>L-seryl-[protein] + ATP = O-phospho-L-seryl-[protein] + ADP + H(+)</text>
        <dbReference type="Rhea" id="RHEA:17989"/>
        <dbReference type="Rhea" id="RHEA-COMP:9863"/>
        <dbReference type="Rhea" id="RHEA-COMP:11604"/>
        <dbReference type="ChEBI" id="CHEBI:15378"/>
        <dbReference type="ChEBI" id="CHEBI:29999"/>
        <dbReference type="ChEBI" id="CHEBI:30616"/>
        <dbReference type="ChEBI" id="CHEBI:83421"/>
        <dbReference type="ChEBI" id="CHEBI:456216"/>
        <dbReference type="EC" id="2.7.11.22"/>
    </reaction>
</comment>
<dbReference type="GO" id="GO:0005634">
    <property type="term" value="C:nucleus"/>
    <property type="evidence" value="ECO:0007669"/>
    <property type="project" value="TreeGrafter"/>
</dbReference>
<comment type="catalytic activity">
    <reaction evidence="8">
        <text>L-threonyl-[protein] + ATP = O-phospho-L-threonyl-[protein] + ADP + H(+)</text>
        <dbReference type="Rhea" id="RHEA:46608"/>
        <dbReference type="Rhea" id="RHEA-COMP:11060"/>
        <dbReference type="Rhea" id="RHEA-COMP:11605"/>
        <dbReference type="ChEBI" id="CHEBI:15378"/>
        <dbReference type="ChEBI" id="CHEBI:30013"/>
        <dbReference type="ChEBI" id="CHEBI:30616"/>
        <dbReference type="ChEBI" id="CHEBI:61977"/>
        <dbReference type="ChEBI" id="CHEBI:456216"/>
        <dbReference type="EC" id="2.7.11.22"/>
    </reaction>
</comment>
<evidence type="ECO:0000256" key="2">
    <source>
        <dbReference type="ARBA" id="ARBA00012425"/>
    </source>
</evidence>
<proteinExistence type="inferred from homology"/>
<dbReference type="InterPro" id="IPR050108">
    <property type="entry name" value="CDK"/>
</dbReference>
<evidence type="ECO:0000256" key="9">
    <source>
        <dbReference type="ARBA" id="ARBA00048367"/>
    </source>
</evidence>
<reference evidence="11" key="1">
    <citation type="submission" date="2023-11" db="EMBL/GenBank/DDBJ databases">
        <authorList>
            <person name="De Vega J J."/>
            <person name="De Vega J J."/>
        </authorList>
    </citation>
    <scope>NUCLEOTIDE SEQUENCE</scope>
</reference>
<evidence type="ECO:0000256" key="8">
    <source>
        <dbReference type="ARBA" id="ARBA00047811"/>
    </source>
</evidence>
<evidence type="ECO:0000256" key="1">
    <source>
        <dbReference type="ARBA" id="ARBA00006485"/>
    </source>
</evidence>
<dbReference type="SMART" id="SM00220">
    <property type="entry name" value="S_TKc"/>
    <property type="match status" value="1"/>
</dbReference>
<name>A0AAD2HIS8_9AGAR</name>
<evidence type="ECO:0000313" key="12">
    <source>
        <dbReference type="Proteomes" id="UP001295794"/>
    </source>
</evidence>
<dbReference type="Gene3D" id="1.10.510.10">
    <property type="entry name" value="Transferase(Phosphotransferase) domain 1"/>
    <property type="match status" value="1"/>
</dbReference>
<dbReference type="AlphaFoldDB" id="A0AAD2HIS8"/>
<dbReference type="PROSITE" id="PS50011">
    <property type="entry name" value="PROTEIN_KINASE_DOM"/>
    <property type="match status" value="1"/>
</dbReference>
<keyword evidence="4" id="KW-0808">Transferase</keyword>
<evidence type="ECO:0000313" key="11">
    <source>
        <dbReference type="EMBL" id="CAK5275659.1"/>
    </source>
</evidence>
<organism evidence="11 12">
    <name type="scientific">Mycena citricolor</name>
    <dbReference type="NCBI Taxonomy" id="2018698"/>
    <lineage>
        <taxon>Eukaryota</taxon>
        <taxon>Fungi</taxon>
        <taxon>Dikarya</taxon>
        <taxon>Basidiomycota</taxon>
        <taxon>Agaricomycotina</taxon>
        <taxon>Agaricomycetes</taxon>
        <taxon>Agaricomycetidae</taxon>
        <taxon>Agaricales</taxon>
        <taxon>Marasmiineae</taxon>
        <taxon>Mycenaceae</taxon>
        <taxon>Mycena</taxon>
    </lineage>
</organism>
<keyword evidence="7" id="KW-0067">ATP-binding</keyword>
<dbReference type="GO" id="GO:0004693">
    <property type="term" value="F:cyclin-dependent protein serine/threonine kinase activity"/>
    <property type="evidence" value="ECO:0007669"/>
    <property type="project" value="UniProtKB-EC"/>
</dbReference>
<dbReference type="PANTHER" id="PTHR24056:SF171">
    <property type="entry name" value="CYCLIN-DEPENDENT KINASE 20"/>
    <property type="match status" value="1"/>
</dbReference>
<dbReference type="Pfam" id="PF00069">
    <property type="entry name" value="Pkinase"/>
    <property type="match status" value="1"/>
</dbReference>
<gene>
    <name evidence="11" type="ORF">MYCIT1_LOCUS23559</name>
</gene>
<dbReference type="Proteomes" id="UP001295794">
    <property type="component" value="Unassembled WGS sequence"/>
</dbReference>
<dbReference type="PANTHER" id="PTHR24056">
    <property type="entry name" value="CELL DIVISION PROTEIN KINASE"/>
    <property type="match status" value="1"/>
</dbReference>
<keyword evidence="3" id="KW-0723">Serine/threonine-protein kinase</keyword>
<keyword evidence="6" id="KW-0418">Kinase</keyword>
<keyword evidence="12" id="KW-1185">Reference proteome</keyword>
<protein>
    <recommendedName>
        <fullName evidence="2">cyclin-dependent kinase</fullName>
        <ecNumber evidence="2">2.7.11.22</ecNumber>
    </recommendedName>
</protein>
<dbReference type="InterPro" id="IPR008271">
    <property type="entry name" value="Ser/Thr_kinase_AS"/>
</dbReference>
<dbReference type="InterPro" id="IPR011009">
    <property type="entry name" value="Kinase-like_dom_sf"/>
</dbReference>
<dbReference type="InterPro" id="IPR000719">
    <property type="entry name" value="Prot_kinase_dom"/>
</dbReference>
<feature type="domain" description="Protein kinase" evidence="10">
    <location>
        <begin position="10"/>
        <end position="375"/>
    </location>
</feature>
<evidence type="ECO:0000259" key="10">
    <source>
        <dbReference type="PROSITE" id="PS50011"/>
    </source>
</evidence>
<evidence type="ECO:0000256" key="3">
    <source>
        <dbReference type="ARBA" id="ARBA00022527"/>
    </source>
</evidence>
<comment type="caution">
    <text evidence="11">The sequence shown here is derived from an EMBL/GenBank/DDBJ whole genome shotgun (WGS) entry which is preliminary data.</text>
</comment>
<evidence type="ECO:0000256" key="5">
    <source>
        <dbReference type="ARBA" id="ARBA00022741"/>
    </source>
</evidence>
<keyword evidence="5" id="KW-0547">Nucleotide-binding</keyword>
<dbReference type="EC" id="2.7.11.22" evidence="2"/>
<dbReference type="SUPFAM" id="SSF56112">
    <property type="entry name" value="Protein kinase-like (PK-like)"/>
    <property type="match status" value="1"/>
</dbReference>